<dbReference type="PROSITE" id="PS01360">
    <property type="entry name" value="ZF_MYND_1"/>
    <property type="match status" value="1"/>
</dbReference>
<keyword evidence="2 4" id="KW-0863">Zinc-finger</keyword>
<reference evidence="6 7" key="1">
    <citation type="journal article" date="2016" name="Mol. Biol. Evol.">
        <title>Comparative Genomics of Early-Diverging Mushroom-Forming Fungi Provides Insights into the Origins of Lignocellulose Decay Capabilities.</title>
        <authorList>
            <person name="Nagy L.G."/>
            <person name="Riley R."/>
            <person name="Tritt A."/>
            <person name="Adam C."/>
            <person name="Daum C."/>
            <person name="Floudas D."/>
            <person name="Sun H."/>
            <person name="Yadav J.S."/>
            <person name="Pangilinan J."/>
            <person name="Larsson K.H."/>
            <person name="Matsuura K."/>
            <person name="Barry K."/>
            <person name="Labutti K."/>
            <person name="Kuo R."/>
            <person name="Ohm R.A."/>
            <person name="Bhattacharya S.S."/>
            <person name="Shirouzu T."/>
            <person name="Yoshinaga Y."/>
            <person name="Martin F.M."/>
            <person name="Grigoriev I.V."/>
            <person name="Hibbett D.S."/>
        </authorList>
    </citation>
    <scope>NUCLEOTIDE SEQUENCE [LARGE SCALE GENOMIC DNA]</scope>
    <source>
        <strain evidence="6 7">HHB9708</strain>
    </source>
</reference>
<dbReference type="GO" id="GO:0008270">
    <property type="term" value="F:zinc ion binding"/>
    <property type="evidence" value="ECO:0007669"/>
    <property type="project" value="UniProtKB-KW"/>
</dbReference>
<dbReference type="Gene3D" id="6.10.140.2220">
    <property type="match status" value="1"/>
</dbReference>
<evidence type="ECO:0000313" key="7">
    <source>
        <dbReference type="Proteomes" id="UP000076722"/>
    </source>
</evidence>
<dbReference type="PROSITE" id="PS50865">
    <property type="entry name" value="ZF_MYND_2"/>
    <property type="match status" value="1"/>
</dbReference>
<accession>A0A164X773</accession>
<keyword evidence="7" id="KW-1185">Reference proteome</keyword>
<dbReference type="OrthoDB" id="265717at2759"/>
<evidence type="ECO:0000256" key="2">
    <source>
        <dbReference type="ARBA" id="ARBA00022771"/>
    </source>
</evidence>
<sequence>MPEQVKTCDDTVRPSRLPRWPPSGREAVCLILRLARCVQVLMPTRVMLKKTGHAFPALRTITAISHRTSFLPRKVPRPGNSQLLAMVKVKLVRACNQVQPAFNWEGIGDVICRHLGLALSSSRDLKRLIRENRVAEVISKLIECAKSNEAHMNVLGGFLSVIRRLVVDGLIARELASQDVYSIVLNYTSMHTQSLEFRNVVIDTLSDLFKHAPALNDSHTYAILGLAKVARLILESIDDITTFQKLLSLVLSLISRLNTFKLIVHKPIPAELLYALELPQLANLMVTLLEKRSPAVLLWDSLDEIAIILTWIAYLQSDAILRMPDNKGVLLFVAFMQCSSLAIRCRGFIGLLNLHYRDFAQDLRFCNPHVLDDEIAPEVGRIYANLEEAMRYRPPEIPDVSERYHNPSLKELFGTNPFHAYEVAMRFVRYELEGPQSDKDLMPYLQKYLDVHESAADLFKDLDSALRFHKQEYETEVLLLARLMHMYPGLPKVDDPSDFHRYINMGVTANAAYCISRWPEKAYFHYAKVKSQTGTEYATVAAAAAKLPDCSPYLSAKIFYELVINLLGYGIVSMSMRPGLNRWEWPDTKSAGLFFSPVQNQLIVASDRVGRESAEGQILAILSFVSVLLSGGPDLGTDMLEGPIPSIRENLQNLNAMKCSEHQEARNAMADYVQYRRRAAIRWSAFILAVRRVEPAAAEGRRLRAREALQSGFLRTESREETYLALGENAEAKGAIRCAWCGRMSVALRKCSRCEKVKYCNASCQRSHWADGHKTVCISPIIQV</sequence>
<dbReference type="InterPro" id="IPR002893">
    <property type="entry name" value="Znf_MYND"/>
</dbReference>
<evidence type="ECO:0000256" key="4">
    <source>
        <dbReference type="PROSITE-ProRule" id="PRU00134"/>
    </source>
</evidence>
<gene>
    <name evidence="6" type="ORF">SISNIDRAFT_542719</name>
</gene>
<proteinExistence type="predicted"/>
<evidence type="ECO:0000313" key="6">
    <source>
        <dbReference type="EMBL" id="KZS95700.1"/>
    </source>
</evidence>
<dbReference type="AlphaFoldDB" id="A0A164X773"/>
<feature type="domain" description="MYND-type" evidence="5">
    <location>
        <begin position="738"/>
        <end position="777"/>
    </location>
</feature>
<dbReference type="Pfam" id="PF01753">
    <property type="entry name" value="zf-MYND"/>
    <property type="match status" value="1"/>
</dbReference>
<name>A0A164X773_9AGAM</name>
<dbReference type="STRING" id="1314777.A0A164X773"/>
<protein>
    <recommendedName>
        <fullName evidence="5">MYND-type domain-containing protein</fullName>
    </recommendedName>
</protein>
<evidence type="ECO:0000259" key="5">
    <source>
        <dbReference type="PROSITE" id="PS50865"/>
    </source>
</evidence>
<keyword evidence="1" id="KW-0479">Metal-binding</keyword>
<dbReference type="EMBL" id="KV419401">
    <property type="protein sequence ID" value="KZS95700.1"/>
    <property type="molecule type" value="Genomic_DNA"/>
</dbReference>
<evidence type="ECO:0000256" key="1">
    <source>
        <dbReference type="ARBA" id="ARBA00022723"/>
    </source>
</evidence>
<organism evidence="6 7">
    <name type="scientific">Sistotremastrum niveocremeum HHB9708</name>
    <dbReference type="NCBI Taxonomy" id="1314777"/>
    <lineage>
        <taxon>Eukaryota</taxon>
        <taxon>Fungi</taxon>
        <taxon>Dikarya</taxon>
        <taxon>Basidiomycota</taxon>
        <taxon>Agaricomycotina</taxon>
        <taxon>Agaricomycetes</taxon>
        <taxon>Sistotremastrales</taxon>
        <taxon>Sistotremastraceae</taxon>
        <taxon>Sertulicium</taxon>
        <taxon>Sertulicium niveocremeum</taxon>
    </lineage>
</organism>
<dbReference type="Proteomes" id="UP000076722">
    <property type="component" value="Unassembled WGS sequence"/>
</dbReference>
<evidence type="ECO:0000256" key="3">
    <source>
        <dbReference type="ARBA" id="ARBA00022833"/>
    </source>
</evidence>
<keyword evidence="3" id="KW-0862">Zinc</keyword>
<dbReference type="SUPFAM" id="SSF144232">
    <property type="entry name" value="HIT/MYND zinc finger-like"/>
    <property type="match status" value="1"/>
</dbReference>